<feature type="region of interest" description="Disordered" evidence="5">
    <location>
        <begin position="533"/>
        <end position="579"/>
    </location>
</feature>
<feature type="region of interest" description="Disordered" evidence="5">
    <location>
        <begin position="226"/>
        <end position="304"/>
    </location>
</feature>
<feature type="transmembrane region" description="Helical" evidence="6">
    <location>
        <begin position="148"/>
        <end position="168"/>
    </location>
</feature>
<dbReference type="EMBL" id="KV453843">
    <property type="protein sequence ID" value="ODV89354.1"/>
    <property type="molecule type" value="Genomic_DNA"/>
</dbReference>
<dbReference type="PANTHER" id="PTHR28013:SF3">
    <property type="entry name" value="PROTEIN DCV1-RELATED"/>
    <property type="match status" value="1"/>
</dbReference>
<evidence type="ECO:0000256" key="5">
    <source>
        <dbReference type="SAM" id="MobiDB-lite"/>
    </source>
</evidence>
<dbReference type="Pfam" id="PF06687">
    <property type="entry name" value="SUR7"/>
    <property type="match status" value="1"/>
</dbReference>
<keyword evidence="2 6" id="KW-0812">Transmembrane</keyword>
<feature type="compositionally biased region" description="Polar residues" evidence="5">
    <location>
        <begin position="412"/>
        <end position="431"/>
    </location>
</feature>
<feature type="compositionally biased region" description="Low complexity" evidence="5">
    <location>
        <begin position="483"/>
        <end position="500"/>
    </location>
</feature>
<evidence type="ECO:0000313" key="7">
    <source>
        <dbReference type="EMBL" id="ODV89354.1"/>
    </source>
</evidence>
<dbReference type="InterPro" id="IPR051380">
    <property type="entry name" value="pH-response_reg_palI/RIM9"/>
</dbReference>
<name>A0A1E4TC69_9ASCO</name>
<evidence type="ECO:0000256" key="1">
    <source>
        <dbReference type="ARBA" id="ARBA00004141"/>
    </source>
</evidence>
<keyword evidence="3 6" id="KW-1133">Transmembrane helix</keyword>
<gene>
    <name evidence="7" type="ORF">CANCADRAFT_32643</name>
</gene>
<feature type="compositionally biased region" description="Gly residues" evidence="5">
    <location>
        <begin position="456"/>
        <end position="465"/>
    </location>
</feature>
<keyword evidence="8" id="KW-1185">Reference proteome</keyword>
<evidence type="ECO:0000256" key="6">
    <source>
        <dbReference type="SAM" id="Phobius"/>
    </source>
</evidence>
<dbReference type="AlphaFoldDB" id="A0A1E4TC69"/>
<comment type="subcellular location">
    <subcellularLocation>
        <location evidence="1">Membrane</location>
        <topology evidence="1">Multi-pass membrane protein</topology>
    </subcellularLocation>
</comment>
<dbReference type="OrthoDB" id="2354757at2759"/>
<evidence type="ECO:0000256" key="2">
    <source>
        <dbReference type="ARBA" id="ARBA00022692"/>
    </source>
</evidence>
<dbReference type="GO" id="GO:0005886">
    <property type="term" value="C:plasma membrane"/>
    <property type="evidence" value="ECO:0007669"/>
    <property type="project" value="InterPro"/>
</dbReference>
<dbReference type="GO" id="GO:0032153">
    <property type="term" value="C:cell division site"/>
    <property type="evidence" value="ECO:0007669"/>
    <property type="project" value="TreeGrafter"/>
</dbReference>
<feature type="compositionally biased region" description="Polar residues" evidence="5">
    <location>
        <begin position="258"/>
        <end position="271"/>
    </location>
</feature>
<dbReference type="InterPro" id="IPR009571">
    <property type="entry name" value="SUR7/Rim9-like_fungi"/>
</dbReference>
<organism evidence="7 8">
    <name type="scientific">Tortispora caseinolytica NRRL Y-17796</name>
    <dbReference type="NCBI Taxonomy" id="767744"/>
    <lineage>
        <taxon>Eukaryota</taxon>
        <taxon>Fungi</taxon>
        <taxon>Dikarya</taxon>
        <taxon>Ascomycota</taxon>
        <taxon>Saccharomycotina</taxon>
        <taxon>Trigonopsidomycetes</taxon>
        <taxon>Trigonopsidales</taxon>
        <taxon>Trigonopsidaceae</taxon>
        <taxon>Tortispora</taxon>
    </lineage>
</organism>
<feature type="region of interest" description="Disordered" evidence="5">
    <location>
        <begin position="336"/>
        <end position="501"/>
    </location>
</feature>
<evidence type="ECO:0000256" key="4">
    <source>
        <dbReference type="ARBA" id="ARBA00023136"/>
    </source>
</evidence>
<protein>
    <recommendedName>
        <fullName evidence="9">Pali-domain-containing protein</fullName>
    </recommendedName>
</protein>
<dbReference type="PANTHER" id="PTHR28013">
    <property type="entry name" value="PROTEIN DCV1-RELATED"/>
    <property type="match status" value="1"/>
</dbReference>
<evidence type="ECO:0000256" key="3">
    <source>
        <dbReference type="ARBA" id="ARBA00022989"/>
    </source>
</evidence>
<feature type="transmembrane region" description="Helical" evidence="6">
    <location>
        <begin position="85"/>
        <end position="107"/>
    </location>
</feature>
<feature type="transmembrane region" description="Helical" evidence="6">
    <location>
        <begin position="119"/>
        <end position="142"/>
    </location>
</feature>
<dbReference type="Proteomes" id="UP000095023">
    <property type="component" value="Unassembled WGS sequence"/>
</dbReference>
<evidence type="ECO:0008006" key="9">
    <source>
        <dbReference type="Google" id="ProtNLM"/>
    </source>
</evidence>
<proteinExistence type="predicted"/>
<accession>A0A1E4TC69</accession>
<reference evidence="8" key="1">
    <citation type="submission" date="2016-02" db="EMBL/GenBank/DDBJ databases">
        <title>Comparative genomics of biotechnologically important yeasts.</title>
        <authorList>
            <consortium name="DOE Joint Genome Institute"/>
            <person name="Riley R."/>
            <person name="Haridas S."/>
            <person name="Wolfe K.H."/>
            <person name="Lopes M.R."/>
            <person name="Hittinger C.T."/>
            <person name="Goker M."/>
            <person name="Salamov A."/>
            <person name="Wisecaver J."/>
            <person name="Long T.M."/>
            <person name="Aerts A.L."/>
            <person name="Barry K."/>
            <person name="Choi C."/>
            <person name="Clum A."/>
            <person name="Coughlan A.Y."/>
            <person name="Deshpande S."/>
            <person name="Douglass A.P."/>
            <person name="Hanson S.J."/>
            <person name="Klenk H.-P."/>
            <person name="Labutti K."/>
            <person name="Lapidus A."/>
            <person name="Lindquist E."/>
            <person name="Lipzen A."/>
            <person name="Meier-Kolthoff J.P."/>
            <person name="Ohm R.A."/>
            <person name="Otillar R.P."/>
            <person name="Pangilinan J."/>
            <person name="Peng Y."/>
            <person name="Rokas A."/>
            <person name="Rosa C.A."/>
            <person name="Scheuner C."/>
            <person name="Sibirny A.A."/>
            <person name="Slot J.C."/>
            <person name="Stielow J.B."/>
            <person name="Sun H."/>
            <person name="Kurtzman C.P."/>
            <person name="Blackwell M."/>
            <person name="Jeffries T.W."/>
            <person name="Grigoriev I.V."/>
        </authorList>
    </citation>
    <scope>NUCLEOTIDE SEQUENCE [LARGE SCALE GENOMIC DNA]</scope>
    <source>
        <strain evidence="8">NRRL Y-17796</strain>
    </source>
</reference>
<evidence type="ECO:0000313" key="8">
    <source>
        <dbReference type="Proteomes" id="UP000095023"/>
    </source>
</evidence>
<feature type="compositionally biased region" description="Polar residues" evidence="5">
    <location>
        <begin position="337"/>
        <end position="364"/>
    </location>
</feature>
<feature type="compositionally biased region" description="Low complexity" evidence="5">
    <location>
        <begin position="398"/>
        <end position="411"/>
    </location>
</feature>
<keyword evidence="4 6" id="KW-0472">Membrane</keyword>
<dbReference type="GO" id="GO:0035838">
    <property type="term" value="C:growing cell tip"/>
    <property type="evidence" value="ECO:0007669"/>
    <property type="project" value="TreeGrafter"/>
</dbReference>
<sequence>MRFRTATPLLVLLTASFAMVLIAVLSVPVTNSIVIAQAHNTKFGVFGYCTSTTCSSPSIGYSIVGDGNDFSLPSNARHSLTNLLIVHPIALAFILVLMIMAIAVHFHSPSFSSAFMMSMIVLSIISIILTLLAFLVDLLIFIPHLSYGGWLVLAATILQLISFIFICAMRRSVVARKATERRIQDPHEALIASGGVFGPISGGTSRYDGGVDDSLPEFAELEIYKTTTSSPEESLAQDPRSNGGSSSRDGRNYYAASESPSFGNQYDSPYNNPVEPVSSYRGFSRPPPLPESSASRGSMRSYMVDPNAPEIPPYSADMVQGAAVLSPSAPVLPPLNIASTASGSDGYNSRQDFDYNNVSPSRQRINPDAAFDPSAMHAAINHNTHQEPGARGGSSNSYAAAPAYDEPPYSAQSLRDPTSYYPASNSAQAYSRDQESYEPWQPDAQPGMDSNAGNGARAGAGGYQTSGGMADYSREGEPYGNVPRSPSESESSQFTSISQRAVNPRYYQGGMPHVVEGYASGAGPVPFQEIDYPVASAPPSRPIRRPNVTDVMLDTNPDFTLPGLDSGSRRNKRYDPRAL</sequence>